<dbReference type="EMBL" id="KI393807">
    <property type="protein sequence ID" value="ERN07167.1"/>
    <property type="molecule type" value="Genomic_DNA"/>
</dbReference>
<accession>W1PBA1</accession>
<evidence type="ECO:0000256" key="1">
    <source>
        <dbReference type="SAM" id="MobiDB-lite"/>
    </source>
</evidence>
<name>W1PBA1_AMBTC</name>
<feature type="region of interest" description="Disordered" evidence="1">
    <location>
        <begin position="99"/>
        <end position="153"/>
    </location>
</feature>
<keyword evidence="3" id="KW-1185">Reference proteome</keyword>
<evidence type="ECO:0000313" key="2">
    <source>
        <dbReference type="EMBL" id="ERN07167.1"/>
    </source>
</evidence>
<dbReference type="Proteomes" id="UP000017836">
    <property type="component" value="Unassembled WGS sequence"/>
</dbReference>
<dbReference type="HOGENOM" id="CLU_1715688_0_0_1"/>
<organism evidence="2 3">
    <name type="scientific">Amborella trichopoda</name>
    <dbReference type="NCBI Taxonomy" id="13333"/>
    <lineage>
        <taxon>Eukaryota</taxon>
        <taxon>Viridiplantae</taxon>
        <taxon>Streptophyta</taxon>
        <taxon>Embryophyta</taxon>
        <taxon>Tracheophyta</taxon>
        <taxon>Spermatophyta</taxon>
        <taxon>Magnoliopsida</taxon>
        <taxon>Amborellales</taxon>
        <taxon>Amborellaceae</taxon>
        <taxon>Amborella</taxon>
    </lineage>
</organism>
<sequence>MPRQRGYSPNSNNGRRRKDSSSPPGQGRAGDSIDRGRPLLQLEDLLTSQLGHRLMKTLGTCHTKRYKLPHHPLIRTRNMDNSSREARYTALRTCILNVSTPMTKHPHGGRGGNGGPTSSTSLAIPKDCGPSEGPLLRPRARKPREFGGTTSQN</sequence>
<evidence type="ECO:0000313" key="3">
    <source>
        <dbReference type="Proteomes" id="UP000017836"/>
    </source>
</evidence>
<feature type="region of interest" description="Disordered" evidence="1">
    <location>
        <begin position="1"/>
        <end position="36"/>
    </location>
</feature>
<reference evidence="3" key="1">
    <citation type="journal article" date="2013" name="Science">
        <title>The Amborella genome and the evolution of flowering plants.</title>
        <authorList>
            <consortium name="Amborella Genome Project"/>
        </authorList>
    </citation>
    <scope>NUCLEOTIDE SEQUENCE [LARGE SCALE GENOMIC DNA]</scope>
</reference>
<dbReference type="AlphaFoldDB" id="W1PBA1"/>
<gene>
    <name evidence="2" type="ORF">AMTR_s00019p00147310</name>
</gene>
<proteinExistence type="predicted"/>
<dbReference type="Gramene" id="ERN07167">
    <property type="protein sequence ID" value="ERN07167"/>
    <property type="gene ID" value="AMTR_s00019p00147310"/>
</dbReference>
<protein>
    <submittedName>
        <fullName evidence="2">Uncharacterized protein</fullName>
    </submittedName>
</protein>